<evidence type="ECO:0000256" key="1">
    <source>
        <dbReference type="SAM" id="Phobius"/>
    </source>
</evidence>
<dbReference type="KEGG" id="cyc:PCC7424_0366"/>
<dbReference type="EMBL" id="CP001291">
    <property type="protein sequence ID" value="ACK68834.1"/>
    <property type="molecule type" value="Genomic_DNA"/>
</dbReference>
<feature type="transmembrane region" description="Helical" evidence="1">
    <location>
        <begin position="34"/>
        <end position="57"/>
    </location>
</feature>
<keyword evidence="1" id="KW-1133">Transmembrane helix</keyword>
<keyword evidence="1" id="KW-0472">Membrane</keyword>
<dbReference type="Pfam" id="PF26394">
    <property type="entry name" value="Psb34"/>
    <property type="match status" value="1"/>
</dbReference>
<organism evidence="2 3">
    <name type="scientific">Gloeothece citriformis (strain PCC 7424)</name>
    <name type="common">Cyanothece sp. (strain PCC 7424)</name>
    <dbReference type="NCBI Taxonomy" id="65393"/>
    <lineage>
        <taxon>Bacteria</taxon>
        <taxon>Bacillati</taxon>
        <taxon>Cyanobacteriota</taxon>
        <taxon>Cyanophyceae</taxon>
        <taxon>Oscillatoriophycideae</taxon>
        <taxon>Chroococcales</taxon>
        <taxon>Aphanothecaceae</taxon>
        <taxon>Gloeothece</taxon>
        <taxon>Gloeothece citriformis</taxon>
    </lineage>
</organism>
<evidence type="ECO:0008006" key="4">
    <source>
        <dbReference type="Google" id="ProtNLM"/>
    </source>
</evidence>
<accession>B7KC11</accession>
<dbReference type="InterPro" id="IPR048028">
    <property type="entry name" value="Psb34-like"/>
</dbReference>
<dbReference type="OrthoDB" id="532864at2"/>
<proteinExistence type="predicted"/>
<dbReference type="eggNOG" id="ENOG5032ZUJ">
    <property type="taxonomic scope" value="Bacteria"/>
</dbReference>
<protein>
    <recommendedName>
        <fullName evidence="4">Ssl1498 family light-harvesting-like protein</fullName>
    </recommendedName>
</protein>
<name>B7KC11_GLOC7</name>
<dbReference type="STRING" id="65393.PCC7424_0366"/>
<keyword evidence="3" id="KW-1185">Reference proteome</keyword>
<dbReference type="AlphaFoldDB" id="B7KC11"/>
<evidence type="ECO:0000313" key="2">
    <source>
        <dbReference type="EMBL" id="ACK68834.1"/>
    </source>
</evidence>
<dbReference type="Proteomes" id="UP000002384">
    <property type="component" value="Chromosome"/>
</dbReference>
<reference evidence="3" key="1">
    <citation type="journal article" date="2011" name="MBio">
        <title>Novel metabolic attributes of the genus Cyanothece, comprising a group of unicellular nitrogen-fixing Cyanobacteria.</title>
        <authorList>
            <person name="Bandyopadhyay A."/>
            <person name="Elvitigala T."/>
            <person name="Welsh E."/>
            <person name="Stockel J."/>
            <person name="Liberton M."/>
            <person name="Min H."/>
            <person name="Sherman L.A."/>
            <person name="Pakrasi H.B."/>
        </authorList>
    </citation>
    <scope>NUCLEOTIDE SEQUENCE [LARGE SCALE GENOMIC DNA]</scope>
    <source>
        <strain evidence="3">PCC 7424</strain>
    </source>
</reference>
<gene>
    <name evidence="2" type="ordered locus">PCC7424_0366</name>
</gene>
<evidence type="ECO:0000313" key="3">
    <source>
        <dbReference type="Proteomes" id="UP000002384"/>
    </source>
</evidence>
<sequence length="58" mass="6374">MPYTTEEGGRLNNFAAEPKVYQATPPTKKQQRNYIILGILALLLVGGLFGVAIYATVY</sequence>
<keyword evidence="1" id="KW-0812">Transmembrane</keyword>
<dbReference type="RefSeq" id="WP_012597784.1">
    <property type="nucleotide sequence ID" value="NC_011729.1"/>
</dbReference>
<dbReference type="HOGENOM" id="CLU_200793_0_0_3"/>
<dbReference type="NCBIfam" id="NF033486">
    <property type="entry name" value="harvest_ssl1498"/>
    <property type="match status" value="1"/>
</dbReference>